<sequence length="125" mass="14416">MTETSSSHVGEERAFHAAPRGSQHGPIQDSMDDFTTAEALDIFSDKLERALRRQKQEIVNELNLTSKSTEKKYGWDFVQEYQDDPITDDADDATKLRQAIFRAKKRNDNKKPYERNNRSYSGQDS</sequence>
<feature type="region of interest" description="Disordered" evidence="1">
    <location>
        <begin position="101"/>
        <end position="125"/>
    </location>
</feature>
<protein>
    <submittedName>
        <fullName evidence="2">Uncharacterized protein</fullName>
    </submittedName>
</protein>
<feature type="region of interest" description="Disordered" evidence="1">
    <location>
        <begin position="1"/>
        <end position="30"/>
    </location>
</feature>
<keyword evidence="3" id="KW-1185">Reference proteome</keyword>
<evidence type="ECO:0000313" key="3">
    <source>
        <dbReference type="Proteomes" id="UP000005408"/>
    </source>
</evidence>
<organism evidence="2 3">
    <name type="scientific">Magallana gigas</name>
    <name type="common">Pacific oyster</name>
    <name type="synonym">Crassostrea gigas</name>
    <dbReference type="NCBI Taxonomy" id="29159"/>
    <lineage>
        <taxon>Eukaryota</taxon>
        <taxon>Metazoa</taxon>
        <taxon>Spiralia</taxon>
        <taxon>Lophotrochozoa</taxon>
        <taxon>Mollusca</taxon>
        <taxon>Bivalvia</taxon>
        <taxon>Autobranchia</taxon>
        <taxon>Pteriomorphia</taxon>
        <taxon>Ostreida</taxon>
        <taxon>Ostreoidea</taxon>
        <taxon>Ostreidae</taxon>
        <taxon>Magallana</taxon>
    </lineage>
</organism>
<evidence type="ECO:0000313" key="2">
    <source>
        <dbReference type="EnsemblMetazoa" id="G16067.1:cds"/>
    </source>
</evidence>
<accession>A0A8W8IWY6</accession>
<dbReference type="Proteomes" id="UP000005408">
    <property type="component" value="Unassembled WGS sequence"/>
</dbReference>
<proteinExistence type="predicted"/>
<dbReference type="EnsemblMetazoa" id="G16067.1">
    <property type="protein sequence ID" value="G16067.1:cds"/>
    <property type="gene ID" value="G16067"/>
</dbReference>
<name>A0A8W8IWY6_MAGGI</name>
<evidence type="ECO:0000256" key="1">
    <source>
        <dbReference type="SAM" id="MobiDB-lite"/>
    </source>
</evidence>
<reference evidence="2" key="1">
    <citation type="submission" date="2022-08" db="UniProtKB">
        <authorList>
            <consortium name="EnsemblMetazoa"/>
        </authorList>
    </citation>
    <scope>IDENTIFICATION</scope>
    <source>
        <strain evidence="2">05x7-T-G4-1.051#20</strain>
    </source>
</reference>
<dbReference type="AlphaFoldDB" id="A0A8W8IWY6"/>